<dbReference type="GO" id="GO:0006308">
    <property type="term" value="P:DNA catabolic process"/>
    <property type="evidence" value="ECO:0007669"/>
    <property type="project" value="InterPro"/>
</dbReference>
<evidence type="ECO:0000256" key="1">
    <source>
        <dbReference type="ARBA" id="ARBA00009547"/>
    </source>
</evidence>
<dbReference type="InterPro" id="IPR008947">
    <property type="entry name" value="PLipase_C/P1_nuclease_dom_sf"/>
</dbReference>
<accession>A0A0B7G2V7</accession>
<evidence type="ECO:0000256" key="2">
    <source>
        <dbReference type="ARBA" id="ARBA00022722"/>
    </source>
</evidence>
<dbReference type="EMBL" id="LN679169">
    <property type="protein sequence ID" value="CEL62782.1"/>
    <property type="molecule type" value="Genomic_DNA"/>
</dbReference>
<evidence type="ECO:0000313" key="10">
    <source>
        <dbReference type="Proteomes" id="UP000059188"/>
    </source>
</evidence>
<sequence length="401" mass="45214">MRKASYRSATTQARVHLNDLVFLGIYIGLLCWLSAHTHRSRSCMRASSLTISLVSLISPTWGWGMSGHQITATIAQIYLLPSAREAVCNILTPTYKCNLAGVAAWPDEIKQDHSYDAYSNLHFVNAEGDDPPHKCIFGELGWKSEFNILKGIADGVKNVTNTNDPSVNRDHALRFLAHFLGDIHQPFHLTGQYLGANYVFVKWKNRDTDLHSVWDDSFISHQILFVNDTKYTAVLPTEPSVDLSTYDATRNQRIEAALKGVNYDPYIRYILLEGIYSQWIDEVQEWISCPGLNDTHIEMSGQSVLEEDISQFENPTSHPALCPFYWASQTHPLLCNSVWPEGLTNETERVELSKEYATRIRDAFIIEKQLAMGGVRLASVLNSLFGSVEDIEKYGPTPLLT</sequence>
<keyword evidence="7" id="KW-0325">Glycoprotein</keyword>
<keyword evidence="8" id="KW-0472">Membrane</keyword>
<evidence type="ECO:0000256" key="7">
    <source>
        <dbReference type="ARBA" id="ARBA00023180"/>
    </source>
</evidence>
<keyword evidence="3" id="KW-0479">Metal-binding</keyword>
<keyword evidence="2" id="KW-0540">Nuclease</keyword>
<keyword evidence="8" id="KW-0812">Transmembrane</keyword>
<reference evidence="9 10" key="1">
    <citation type="submission" date="2014-11" db="EMBL/GenBank/DDBJ databases">
        <authorList>
            <person name="Wibberg Daniel"/>
        </authorList>
    </citation>
    <scope>NUCLEOTIDE SEQUENCE [LARGE SCALE GENOMIC DNA]</scope>
    <source>
        <strain evidence="9">Rhizoctonia solani AG1-IB 7/3/14</strain>
    </source>
</reference>
<evidence type="ECO:0000256" key="8">
    <source>
        <dbReference type="SAM" id="Phobius"/>
    </source>
</evidence>
<dbReference type="PANTHER" id="PTHR33146">
    <property type="entry name" value="ENDONUCLEASE 4"/>
    <property type="match status" value="1"/>
</dbReference>
<dbReference type="PANTHER" id="PTHR33146:SF29">
    <property type="entry name" value="S1_P1 NUCLEASE"/>
    <property type="match status" value="1"/>
</dbReference>
<dbReference type="GO" id="GO:0046872">
    <property type="term" value="F:metal ion binding"/>
    <property type="evidence" value="ECO:0007669"/>
    <property type="project" value="UniProtKB-KW"/>
</dbReference>
<evidence type="ECO:0000256" key="3">
    <source>
        <dbReference type="ARBA" id="ARBA00022723"/>
    </source>
</evidence>
<dbReference type="GO" id="GO:0016788">
    <property type="term" value="F:hydrolase activity, acting on ester bonds"/>
    <property type="evidence" value="ECO:0007669"/>
    <property type="project" value="InterPro"/>
</dbReference>
<dbReference type="AlphaFoldDB" id="A0A0B7G2V7"/>
<dbReference type="GO" id="GO:0003676">
    <property type="term" value="F:nucleic acid binding"/>
    <property type="evidence" value="ECO:0007669"/>
    <property type="project" value="InterPro"/>
</dbReference>
<name>A0A0B7G2V7_THACB</name>
<proteinExistence type="inferred from homology"/>
<dbReference type="GO" id="GO:0004519">
    <property type="term" value="F:endonuclease activity"/>
    <property type="evidence" value="ECO:0007669"/>
    <property type="project" value="UniProtKB-KW"/>
</dbReference>
<keyword evidence="6" id="KW-1015">Disulfide bond</keyword>
<dbReference type="Proteomes" id="UP000059188">
    <property type="component" value="Unassembled WGS sequence"/>
</dbReference>
<dbReference type="CDD" id="cd11010">
    <property type="entry name" value="S1-P1_nuclease"/>
    <property type="match status" value="1"/>
</dbReference>
<dbReference type="Gene3D" id="1.10.575.10">
    <property type="entry name" value="P1 Nuclease"/>
    <property type="match status" value="1"/>
</dbReference>
<feature type="transmembrane region" description="Helical" evidence="8">
    <location>
        <begin position="20"/>
        <end position="38"/>
    </location>
</feature>
<dbReference type="InterPro" id="IPR003154">
    <property type="entry name" value="S1/P1nuclease"/>
</dbReference>
<keyword evidence="5" id="KW-0378">Hydrolase</keyword>
<evidence type="ECO:0000256" key="6">
    <source>
        <dbReference type="ARBA" id="ARBA00023157"/>
    </source>
</evidence>
<dbReference type="SUPFAM" id="SSF48537">
    <property type="entry name" value="Phospholipase C/P1 nuclease"/>
    <property type="match status" value="2"/>
</dbReference>
<dbReference type="STRING" id="1108050.A0A0B7G2V7"/>
<keyword evidence="4 9" id="KW-0255">Endonuclease</keyword>
<dbReference type="OrthoDB" id="441446at2759"/>
<evidence type="ECO:0000256" key="5">
    <source>
        <dbReference type="ARBA" id="ARBA00022801"/>
    </source>
</evidence>
<dbReference type="Pfam" id="PF02265">
    <property type="entry name" value="S1-P1_nuclease"/>
    <property type="match status" value="2"/>
</dbReference>
<keyword evidence="8" id="KW-1133">Transmembrane helix</keyword>
<gene>
    <name evidence="9" type="ORF">RSOLAG1IB_10474</name>
</gene>
<evidence type="ECO:0000256" key="4">
    <source>
        <dbReference type="ARBA" id="ARBA00022759"/>
    </source>
</evidence>
<organism evidence="9 10">
    <name type="scientific">Thanatephorus cucumeris (strain AG1-IB / isolate 7/3/14)</name>
    <name type="common">Lettuce bottom rot fungus</name>
    <name type="synonym">Rhizoctonia solani</name>
    <dbReference type="NCBI Taxonomy" id="1108050"/>
    <lineage>
        <taxon>Eukaryota</taxon>
        <taxon>Fungi</taxon>
        <taxon>Dikarya</taxon>
        <taxon>Basidiomycota</taxon>
        <taxon>Agaricomycotina</taxon>
        <taxon>Agaricomycetes</taxon>
        <taxon>Cantharellales</taxon>
        <taxon>Ceratobasidiaceae</taxon>
        <taxon>Rhizoctonia</taxon>
        <taxon>Rhizoctonia solani AG-1</taxon>
    </lineage>
</organism>
<comment type="similarity">
    <text evidence="1">Belongs to the nuclease type I family.</text>
</comment>
<protein>
    <submittedName>
        <fullName evidence="9">Endonuclease 3</fullName>
    </submittedName>
</protein>
<evidence type="ECO:0000313" key="9">
    <source>
        <dbReference type="EMBL" id="CEL62782.1"/>
    </source>
</evidence>
<keyword evidence="10" id="KW-1185">Reference proteome</keyword>